<dbReference type="InterPro" id="IPR000182">
    <property type="entry name" value="GNAT_dom"/>
</dbReference>
<feature type="domain" description="N-acetyltransferase" evidence="1">
    <location>
        <begin position="5"/>
        <end position="157"/>
    </location>
</feature>
<dbReference type="Pfam" id="PF13302">
    <property type="entry name" value="Acetyltransf_3"/>
    <property type="match status" value="1"/>
</dbReference>
<keyword evidence="3" id="KW-1185">Reference proteome</keyword>
<dbReference type="Gene3D" id="3.40.630.30">
    <property type="match status" value="1"/>
</dbReference>
<gene>
    <name evidence="2" type="ORF">Aco03nite_057900</name>
</gene>
<protein>
    <submittedName>
        <fullName evidence="2">N-acetyltransferase</fullName>
    </submittedName>
</protein>
<comment type="caution">
    <text evidence="2">The sequence shown here is derived from an EMBL/GenBank/DDBJ whole genome shotgun (WGS) entry which is preliminary data.</text>
</comment>
<evidence type="ECO:0000259" key="1">
    <source>
        <dbReference type="PROSITE" id="PS51186"/>
    </source>
</evidence>
<dbReference type="PROSITE" id="PS51186">
    <property type="entry name" value="GNAT"/>
    <property type="match status" value="1"/>
</dbReference>
<dbReference type="PANTHER" id="PTHR43328">
    <property type="entry name" value="ACETYLTRANSFERASE-RELATED"/>
    <property type="match status" value="1"/>
</dbReference>
<dbReference type="Proteomes" id="UP000612282">
    <property type="component" value="Unassembled WGS sequence"/>
</dbReference>
<organism evidence="2 3">
    <name type="scientific">Actinoplanes couchii</name>
    <dbReference type="NCBI Taxonomy" id="403638"/>
    <lineage>
        <taxon>Bacteria</taxon>
        <taxon>Bacillati</taxon>
        <taxon>Actinomycetota</taxon>
        <taxon>Actinomycetes</taxon>
        <taxon>Micromonosporales</taxon>
        <taxon>Micromonosporaceae</taxon>
        <taxon>Actinoplanes</taxon>
    </lineage>
</organism>
<dbReference type="RefSeq" id="WP_203800115.1">
    <property type="nucleotide sequence ID" value="NZ_BAAAQE010000118.1"/>
</dbReference>
<dbReference type="InterPro" id="IPR016181">
    <property type="entry name" value="Acyl_CoA_acyltransferase"/>
</dbReference>
<dbReference type="SUPFAM" id="SSF55729">
    <property type="entry name" value="Acyl-CoA N-acyltransferases (Nat)"/>
    <property type="match status" value="1"/>
</dbReference>
<dbReference type="EMBL" id="BOMG01000072">
    <property type="protein sequence ID" value="GID57386.1"/>
    <property type="molecule type" value="Genomic_DNA"/>
</dbReference>
<reference evidence="2 3" key="1">
    <citation type="submission" date="2021-01" db="EMBL/GenBank/DDBJ databases">
        <title>Whole genome shotgun sequence of Actinoplanes couchii NBRC 106145.</title>
        <authorList>
            <person name="Komaki H."/>
            <person name="Tamura T."/>
        </authorList>
    </citation>
    <scope>NUCLEOTIDE SEQUENCE [LARGE SCALE GENOMIC DNA]</scope>
    <source>
        <strain evidence="2 3">NBRC 106145</strain>
    </source>
</reference>
<sequence>MPVVIALRPVHDADEDALFEQSRDPESVRMAAFTRPDPDDRAAFEAHRARIRSRSDVIERAITVNGVLAGTIGCWVMAGDTEIAYWIDRAFWGRGIATVALTRFLAEVPHRPIFARAAGDNIASLRVLAKADFKIIKTQVAYAEARGTEIEESILRLDA</sequence>
<dbReference type="PANTHER" id="PTHR43328:SF1">
    <property type="entry name" value="N-ACETYLTRANSFERASE DOMAIN-CONTAINING PROTEIN"/>
    <property type="match status" value="1"/>
</dbReference>
<accession>A0ABQ3XFV2</accession>
<evidence type="ECO:0000313" key="3">
    <source>
        <dbReference type="Proteomes" id="UP000612282"/>
    </source>
</evidence>
<proteinExistence type="predicted"/>
<evidence type="ECO:0000313" key="2">
    <source>
        <dbReference type="EMBL" id="GID57386.1"/>
    </source>
</evidence>
<name>A0ABQ3XFV2_9ACTN</name>